<dbReference type="PROSITE" id="PS50157">
    <property type="entry name" value="ZINC_FINGER_C2H2_2"/>
    <property type="match status" value="1"/>
</dbReference>
<evidence type="ECO:0000256" key="2">
    <source>
        <dbReference type="ARBA" id="ARBA00022737"/>
    </source>
</evidence>
<keyword evidence="6" id="KW-0812">Transmembrane</keyword>
<dbReference type="GO" id="GO:0008270">
    <property type="term" value="F:zinc ion binding"/>
    <property type="evidence" value="ECO:0007669"/>
    <property type="project" value="UniProtKB-KW"/>
</dbReference>
<protein>
    <recommendedName>
        <fullName evidence="7">C2H2-type domain-containing protein</fullName>
    </recommendedName>
</protein>
<evidence type="ECO:0000256" key="6">
    <source>
        <dbReference type="SAM" id="Phobius"/>
    </source>
</evidence>
<feature type="domain" description="C2H2-type" evidence="7">
    <location>
        <begin position="28"/>
        <end position="55"/>
    </location>
</feature>
<keyword evidence="4" id="KW-0862">Zinc</keyword>
<dbReference type="InterPro" id="IPR013087">
    <property type="entry name" value="Znf_C2H2_type"/>
</dbReference>
<keyword evidence="3 5" id="KW-0863">Zinc-finger</keyword>
<keyword evidence="1" id="KW-0479">Metal-binding</keyword>
<evidence type="ECO:0000313" key="8">
    <source>
        <dbReference type="EMBL" id="GFU36126.1"/>
    </source>
</evidence>
<keyword evidence="2" id="KW-0677">Repeat</keyword>
<feature type="transmembrane region" description="Helical" evidence="6">
    <location>
        <begin position="57"/>
        <end position="79"/>
    </location>
</feature>
<evidence type="ECO:0000256" key="5">
    <source>
        <dbReference type="PROSITE-ProRule" id="PRU00042"/>
    </source>
</evidence>
<evidence type="ECO:0000259" key="7">
    <source>
        <dbReference type="PROSITE" id="PS50157"/>
    </source>
</evidence>
<sequence>MTELDSNVIKNSSNLLFKNLPLAAFQTYKCSTCYREFSQKGNLQRHEELHKEMNTCVAIYLVYLQFECIVALSVLFNSLESTTFCGMQRNIKKLKNFILAAFVAGRFHVKTA</sequence>
<dbReference type="Proteomes" id="UP000887013">
    <property type="component" value="Unassembled WGS sequence"/>
</dbReference>
<evidence type="ECO:0000256" key="1">
    <source>
        <dbReference type="ARBA" id="ARBA00022723"/>
    </source>
</evidence>
<name>A0A8X6UP80_NEPPI</name>
<reference evidence="8" key="1">
    <citation type="submission" date="2020-08" db="EMBL/GenBank/DDBJ databases">
        <title>Multicomponent nature underlies the extraordinary mechanical properties of spider dragline silk.</title>
        <authorList>
            <person name="Kono N."/>
            <person name="Nakamura H."/>
            <person name="Mori M."/>
            <person name="Yoshida Y."/>
            <person name="Ohtoshi R."/>
            <person name="Malay A.D."/>
            <person name="Moran D.A.P."/>
            <person name="Tomita M."/>
            <person name="Numata K."/>
            <person name="Arakawa K."/>
        </authorList>
    </citation>
    <scope>NUCLEOTIDE SEQUENCE</scope>
</reference>
<dbReference type="InterPro" id="IPR036236">
    <property type="entry name" value="Znf_C2H2_sf"/>
</dbReference>
<dbReference type="AlphaFoldDB" id="A0A8X6UP80"/>
<dbReference type="SUPFAM" id="SSF57667">
    <property type="entry name" value="beta-beta-alpha zinc fingers"/>
    <property type="match status" value="1"/>
</dbReference>
<evidence type="ECO:0000256" key="3">
    <source>
        <dbReference type="ARBA" id="ARBA00022771"/>
    </source>
</evidence>
<keyword evidence="9" id="KW-1185">Reference proteome</keyword>
<dbReference type="Gene3D" id="3.30.160.60">
    <property type="entry name" value="Classic Zinc Finger"/>
    <property type="match status" value="1"/>
</dbReference>
<gene>
    <name evidence="8" type="ORF">NPIL_431011</name>
</gene>
<accession>A0A8X6UP80</accession>
<dbReference type="PROSITE" id="PS00028">
    <property type="entry name" value="ZINC_FINGER_C2H2_1"/>
    <property type="match status" value="1"/>
</dbReference>
<evidence type="ECO:0000313" key="9">
    <source>
        <dbReference type="Proteomes" id="UP000887013"/>
    </source>
</evidence>
<comment type="caution">
    <text evidence="8">The sequence shown here is derived from an EMBL/GenBank/DDBJ whole genome shotgun (WGS) entry which is preliminary data.</text>
</comment>
<keyword evidence="6" id="KW-1133">Transmembrane helix</keyword>
<keyword evidence="6" id="KW-0472">Membrane</keyword>
<dbReference type="EMBL" id="BMAW01083904">
    <property type="protein sequence ID" value="GFU36126.1"/>
    <property type="molecule type" value="Genomic_DNA"/>
</dbReference>
<evidence type="ECO:0000256" key="4">
    <source>
        <dbReference type="ARBA" id="ARBA00022833"/>
    </source>
</evidence>
<dbReference type="FunFam" id="3.30.160.60:FF:000100">
    <property type="entry name" value="Zinc finger 45-like"/>
    <property type="match status" value="1"/>
</dbReference>
<proteinExistence type="predicted"/>
<organism evidence="8 9">
    <name type="scientific">Nephila pilipes</name>
    <name type="common">Giant wood spider</name>
    <name type="synonym">Nephila maculata</name>
    <dbReference type="NCBI Taxonomy" id="299642"/>
    <lineage>
        <taxon>Eukaryota</taxon>
        <taxon>Metazoa</taxon>
        <taxon>Ecdysozoa</taxon>
        <taxon>Arthropoda</taxon>
        <taxon>Chelicerata</taxon>
        <taxon>Arachnida</taxon>
        <taxon>Araneae</taxon>
        <taxon>Araneomorphae</taxon>
        <taxon>Entelegynae</taxon>
        <taxon>Araneoidea</taxon>
        <taxon>Nephilidae</taxon>
        <taxon>Nephila</taxon>
    </lineage>
</organism>